<sequence>MGVKRIYFRNHNIFSLFHLHNLKFKT</sequence>
<dbReference type="EMBL" id="GBRH01253221">
    <property type="protein sequence ID" value="JAD44674.1"/>
    <property type="molecule type" value="Transcribed_RNA"/>
</dbReference>
<evidence type="ECO:0000313" key="1">
    <source>
        <dbReference type="EMBL" id="JAD44674.1"/>
    </source>
</evidence>
<reference evidence="1" key="2">
    <citation type="journal article" date="2015" name="Data Brief">
        <title>Shoot transcriptome of the giant reed, Arundo donax.</title>
        <authorList>
            <person name="Barrero R.A."/>
            <person name="Guerrero F.D."/>
            <person name="Moolhuijzen P."/>
            <person name="Goolsby J.A."/>
            <person name="Tidwell J."/>
            <person name="Bellgard S.E."/>
            <person name="Bellgard M.I."/>
        </authorList>
    </citation>
    <scope>NUCLEOTIDE SEQUENCE</scope>
    <source>
        <tissue evidence="1">Shoot tissue taken approximately 20 cm above the soil surface</tissue>
    </source>
</reference>
<reference evidence="1" key="1">
    <citation type="submission" date="2014-09" db="EMBL/GenBank/DDBJ databases">
        <authorList>
            <person name="Magalhaes I.L.F."/>
            <person name="Oliveira U."/>
            <person name="Santos F.R."/>
            <person name="Vidigal T.H.D.A."/>
            <person name="Brescovit A.D."/>
            <person name="Santos A.J."/>
        </authorList>
    </citation>
    <scope>NUCLEOTIDE SEQUENCE</scope>
    <source>
        <tissue evidence="1">Shoot tissue taken approximately 20 cm above the soil surface</tissue>
    </source>
</reference>
<name>A0A0A8ZZ61_ARUDO</name>
<accession>A0A0A8ZZ61</accession>
<organism evidence="1">
    <name type="scientific">Arundo donax</name>
    <name type="common">Giant reed</name>
    <name type="synonym">Donax arundinaceus</name>
    <dbReference type="NCBI Taxonomy" id="35708"/>
    <lineage>
        <taxon>Eukaryota</taxon>
        <taxon>Viridiplantae</taxon>
        <taxon>Streptophyta</taxon>
        <taxon>Embryophyta</taxon>
        <taxon>Tracheophyta</taxon>
        <taxon>Spermatophyta</taxon>
        <taxon>Magnoliopsida</taxon>
        <taxon>Liliopsida</taxon>
        <taxon>Poales</taxon>
        <taxon>Poaceae</taxon>
        <taxon>PACMAD clade</taxon>
        <taxon>Arundinoideae</taxon>
        <taxon>Arundineae</taxon>
        <taxon>Arundo</taxon>
    </lineage>
</organism>
<proteinExistence type="predicted"/>
<protein>
    <submittedName>
        <fullName evidence="1">Uncharacterized protein</fullName>
    </submittedName>
</protein>
<dbReference type="AlphaFoldDB" id="A0A0A8ZZ61"/>